<evidence type="ECO:0000256" key="2">
    <source>
        <dbReference type="ARBA" id="ARBA00005684"/>
    </source>
</evidence>
<evidence type="ECO:0000256" key="4">
    <source>
        <dbReference type="ARBA" id="ARBA00020295"/>
    </source>
</evidence>
<evidence type="ECO:0000256" key="3">
    <source>
        <dbReference type="ARBA" id="ARBA00012560"/>
    </source>
</evidence>
<comment type="similarity">
    <text evidence="2 10">Belongs to the disproportionating enzyme family.</text>
</comment>
<evidence type="ECO:0000313" key="12">
    <source>
        <dbReference type="Proteomes" id="UP000700732"/>
    </source>
</evidence>
<dbReference type="SUPFAM" id="SSF51445">
    <property type="entry name" value="(Trans)glycosidases"/>
    <property type="match status" value="1"/>
</dbReference>
<keyword evidence="12" id="KW-1185">Reference proteome</keyword>
<dbReference type="EMBL" id="VFIA01000008">
    <property type="protein sequence ID" value="MBC3791130.1"/>
    <property type="molecule type" value="Genomic_DNA"/>
</dbReference>
<accession>A0ABR6W3L7</accession>
<keyword evidence="5 10" id="KW-0328">Glycosyltransferase</keyword>
<dbReference type="NCBIfam" id="TIGR00217">
    <property type="entry name" value="malQ"/>
    <property type="match status" value="1"/>
</dbReference>
<evidence type="ECO:0000256" key="9">
    <source>
        <dbReference type="ARBA" id="ARBA00031501"/>
    </source>
</evidence>
<organism evidence="11 12">
    <name type="scientific">Spirosoma utsteinense</name>
    <dbReference type="NCBI Taxonomy" id="2585773"/>
    <lineage>
        <taxon>Bacteria</taxon>
        <taxon>Pseudomonadati</taxon>
        <taxon>Bacteroidota</taxon>
        <taxon>Cytophagia</taxon>
        <taxon>Cytophagales</taxon>
        <taxon>Cytophagaceae</taxon>
        <taxon>Spirosoma</taxon>
    </lineage>
</organism>
<evidence type="ECO:0000256" key="5">
    <source>
        <dbReference type="ARBA" id="ARBA00022676"/>
    </source>
</evidence>
<dbReference type="EC" id="2.4.1.25" evidence="3 10"/>
<dbReference type="RefSeq" id="WP_186736937.1">
    <property type="nucleotide sequence ID" value="NZ_VFIA01000008.1"/>
</dbReference>
<gene>
    <name evidence="11" type="ORF">FH603_1628</name>
</gene>
<dbReference type="Proteomes" id="UP000700732">
    <property type="component" value="Unassembled WGS sequence"/>
</dbReference>
<evidence type="ECO:0000256" key="10">
    <source>
        <dbReference type="RuleBase" id="RU361207"/>
    </source>
</evidence>
<sequence length="524" mass="59722">MLQQRSSGLLLHITSLPSAHGVGDIGPEAYRFADFLASAGQTYWQILPLTPVDPGAGFSPYSSPSAFAGNILMISLEKLAEDNWLTEQDLDVFNDQPIQDLTITNVSTTSASTVQAGPLVMNQSVLHAAWIKKKPLLHQAAETFLRNATPAQRSDYDRFCTQHSGWLTDYALFSALQEETGEPFWLRWPEDLVRRNPTALAYQTERLQDRIGVISVLQYFFFKQWNELLAYCYDRRIHLVGDIPIYVQLNSADVWANPGLFKLDTNFEPLFVAGAPPDYFSEYGQRWGNPIYDWAEHERTGFSWWMQRMRHQMSLYSLTRLDHFLGFAEYWEIPASEPTAQVGTWVKAPIEAFMQAMYRQFVQLPIIAEDLGAKAADIQPYLRHYGIPGMRVIQFGFGEDLPTSSYAVHNHTENFVVYSGTHDNNTTLGWFRESDAVHRQRMDDYFGFPITEENVVDQICRLTMQSVARLAIMPVQDVLNLNESHRMNTPGLGGRSWQWRLELGQLTAEAAAKLLKLTKMTGRV</sequence>
<dbReference type="NCBIfam" id="NF011080">
    <property type="entry name" value="PRK14508.1-3"/>
    <property type="match status" value="1"/>
</dbReference>
<proteinExistence type="inferred from homology"/>
<keyword evidence="6 10" id="KW-0808">Transferase</keyword>
<dbReference type="PANTHER" id="PTHR32438:SF5">
    <property type="entry name" value="4-ALPHA-GLUCANOTRANSFERASE DPE1, CHLOROPLASTIC_AMYLOPLASTIC"/>
    <property type="match status" value="1"/>
</dbReference>
<evidence type="ECO:0000256" key="8">
    <source>
        <dbReference type="ARBA" id="ARBA00031423"/>
    </source>
</evidence>
<dbReference type="InterPro" id="IPR017853">
    <property type="entry name" value="GH"/>
</dbReference>
<reference evidence="11 12" key="1">
    <citation type="submission" date="2019-06" db="EMBL/GenBank/DDBJ databases">
        <title>Spirosoma utsteinense sp. nov. isolated from Antarctic ice-free soils.</title>
        <authorList>
            <person name="Tahon G."/>
        </authorList>
    </citation>
    <scope>NUCLEOTIDE SEQUENCE [LARGE SCALE GENOMIC DNA]</scope>
    <source>
        <strain evidence="11 12">LMG 31447</strain>
    </source>
</reference>
<protein>
    <recommendedName>
        <fullName evidence="4 10">4-alpha-glucanotransferase</fullName>
        <ecNumber evidence="3 10">2.4.1.25</ecNumber>
    </recommendedName>
    <alternativeName>
        <fullName evidence="8 10">Amylomaltase</fullName>
    </alternativeName>
    <alternativeName>
        <fullName evidence="9 10">Disproportionating enzyme</fullName>
    </alternativeName>
</protein>
<dbReference type="PANTHER" id="PTHR32438">
    <property type="entry name" value="4-ALPHA-GLUCANOTRANSFERASE DPE1, CHLOROPLASTIC/AMYLOPLASTIC"/>
    <property type="match status" value="1"/>
</dbReference>
<comment type="caution">
    <text evidence="11">The sequence shown here is derived from an EMBL/GenBank/DDBJ whole genome shotgun (WGS) entry which is preliminary data.</text>
</comment>
<dbReference type="Pfam" id="PF02446">
    <property type="entry name" value="Glyco_hydro_77"/>
    <property type="match status" value="1"/>
</dbReference>
<name>A0ABR6W3L7_9BACT</name>
<evidence type="ECO:0000256" key="6">
    <source>
        <dbReference type="ARBA" id="ARBA00022679"/>
    </source>
</evidence>
<dbReference type="InterPro" id="IPR003385">
    <property type="entry name" value="Glyco_hydro_77"/>
</dbReference>
<evidence type="ECO:0000313" key="11">
    <source>
        <dbReference type="EMBL" id="MBC3791130.1"/>
    </source>
</evidence>
<dbReference type="Gene3D" id="3.20.20.80">
    <property type="entry name" value="Glycosidases"/>
    <property type="match status" value="1"/>
</dbReference>
<evidence type="ECO:0000256" key="1">
    <source>
        <dbReference type="ARBA" id="ARBA00000439"/>
    </source>
</evidence>
<comment type="catalytic activity">
    <reaction evidence="1 10">
        <text>Transfers a segment of a (1-&gt;4)-alpha-D-glucan to a new position in an acceptor, which may be glucose or a (1-&gt;4)-alpha-D-glucan.</text>
        <dbReference type="EC" id="2.4.1.25"/>
    </reaction>
</comment>
<evidence type="ECO:0000256" key="7">
    <source>
        <dbReference type="ARBA" id="ARBA00023277"/>
    </source>
</evidence>
<keyword evidence="7 10" id="KW-0119">Carbohydrate metabolism</keyword>